<comment type="caution">
    <text evidence="2">The sequence shown here is derived from an EMBL/GenBank/DDBJ whole genome shotgun (WGS) entry which is preliminary data.</text>
</comment>
<protein>
    <submittedName>
        <fullName evidence="2">Uncharacterized protein</fullName>
    </submittedName>
</protein>
<gene>
    <name evidence="2" type="ORF">TPAB3V08_LOCUS10589</name>
</gene>
<evidence type="ECO:0000313" key="3">
    <source>
        <dbReference type="Proteomes" id="UP001153148"/>
    </source>
</evidence>
<evidence type="ECO:0000256" key="1">
    <source>
        <dbReference type="SAM" id="MobiDB-lite"/>
    </source>
</evidence>
<feature type="non-terminal residue" evidence="2">
    <location>
        <position position="82"/>
    </location>
</feature>
<feature type="compositionally biased region" description="Basic and acidic residues" evidence="1">
    <location>
        <begin position="18"/>
        <end position="28"/>
    </location>
</feature>
<evidence type="ECO:0000313" key="2">
    <source>
        <dbReference type="EMBL" id="CAG2063642.1"/>
    </source>
</evidence>
<name>A0ABN7P9C0_TIMPD</name>
<organism evidence="2 3">
    <name type="scientific">Timema podura</name>
    <name type="common">Walking stick</name>
    <dbReference type="NCBI Taxonomy" id="61482"/>
    <lineage>
        <taxon>Eukaryota</taxon>
        <taxon>Metazoa</taxon>
        <taxon>Ecdysozoa</taxon>
        <taxon>Arthropoda</taxon>
        <taxon>Hexapoda</taxon>
        <taxon>Insecta</taxon>
        <taxon>Pterygota</taxon>
        <taxon>Neoptera</taxon>
        <taxon>Polyneoptera</taxon>
        <taxon>Phasmatodea</taxon>
        <taxon>Timematodea</taxon>
        <taxon>Timematoidea</taxon>
        <taxon>Timematidae</taxon>
        <taxon>Timema</taxon>
    </lineage>
</organism>
<sequence>MWRRRMADTIRSVVPTSRGREASRRPSLERQTTLYDDSYYADTYYGTEDQTDSYRGCDQTPVYSVDYYDATTGYGYQDDRLV</sequence>
<dbReference type="EMBL" id="CAJPIN010027851">
    <property type="protein sequence ID" value="CAG2063642.1"/>
    <property type="molecule type" value="Genomic_DNA"/>
</dbReference>
<proteinExistence type="predicted"/>
<keyword evidence="3" id="KW-1185">Reference proteome</keyword>
<reference evidence="2" key="1">
    <citation type="submission" date="2021-03" db="EMBL/GenBank/DDBJ databases">
        <authorList>
            <person name="Tran Van P."/>
        </authorList>
    </citation>
    <scope>NUCLEOTIDE SEQUENCE</scope>
</reference>
<accession>A0ABN7P9C0</accession>
<dbReference type="Proteomes" id="UP001153148">
    <property type="component" value="Unassembled WGS sequence"/>
</dbReference>
<feature type="region of interest" description="Disordered" evidence="1">
    <location>
        <begin position="1"/>
        <end position="31"/>
    </location>
</feature>